<gene>
    <name evidence="2" type="ORF">NIES46_31840</name>
</gene>
<dbReference type="RefSeq" id="WP_014275388.1">
    <property type="nucleotide sequence ID" value="NZ_BIMW01000123.1"/>
</dbReference>
<keyword evidence="3" id="KW-1185">Reference proteome</keyword>
<evidence type="ECO:0000313" key="3">
    <source>
        <dbReference type="Proteomes" id="UP000326169"/>
    </source>
</evidence>
<comment type="caution">
    <text evidence="2">The sequence shown here is derived from an EMBL/GenBank/DDBJ whole genome shotgun (WGS) entry which is preliminary data.</text>
</comment>
<evidence type="ECO:0000256" key="1">
    <source>
        <dbReference type="SAM" id="MobiDB-lite"/>
    </source>
</evidence>
<sequence length="57" mass="6848">MAKRRNLKKEKAERNLANARQYRKRFNPHSSRNKRFNRNDRPSEGEQTSSEQDSKAE</sequence>
<name>A0A5M3T5Z3_LIMPL</name>
<feature type="compositionally biased region" description="Basic residues" evidence="1">
    <location>
        <begin position="21"/>
        <end position="36"/>
    </location>
</feature>
<feature type="region of interest" description="Disordered" evidence="1">
    <location>
        <begin position="1"/>
        <end position="57"/>
    </location>
</feature>
<dbReference type="Proteomes" id="UP000326169">
    <property type="component" value="Unassembled WGS sequence"/>
</dbReference>
<proteinExistence type="predicted"/>
<evidence type="ECO:0008006" key="4">
    <source>
        <dbReference type="Google" id="ProtNLM"/>
    </source>
</evidence>
<evidence type="ECO:0000313" key="2">
    <source>
        <dbReference type="EMBL" id="GCE95123.1"/>
    </source>
</evidence>
<protein>
    <recommendedName>
        <fullName evidence="4">30S ribosomal protein S20</fullName>
    </recommendedName>
</protein>
<organism evidence="2 3">
    <name type="scientific">Limnospira platensis NIES-46</name>
    <dbReference type="NCBI Taxonomy" id="1236695"/>
    <lineage>
        <taxon>Bacteria</taxon>
        <taxon>Bacillati</taxon>
        <taxon>Cyanobacteriota</taxon>
        <taxon>Cyanophyceae</taxon>
        <taxon>Oscillatoriophycideae</taxon>
        <taxon>Oscillatoriales</taxon>
        <taxon>Sirenicapillariaceae</taxon>
        <taxon>Limnospira</taxon>
    </lineage>
</organism>
<reference evidence="2 3" key="1">
    <citation type="journal article" date="2019" name="J Genomics">
        <title>The Draft Genome of a Hydrogen-producing Cyanobacterium, Arthrospira platensis NIES-46.</title>
        <authorList>
            <person name="Suzuki S."/>
            <person name="Yamaguchi H."/>
            <person name="Kawachi M."/>
        </authorList>
    </citation>
    <scope>NUCLEOTIDE SEQUENCE [LARGE SCALE GENOMIC DNA]</scope>
    <source>
        <strain evidence="2 3">NIES-46</strain>
    </source>
</reference>
<dbReference type="EMBL" id="BIMW01000123">
    <property type="protein sequence ID" value="GCE95123.1"/>
    <property type="molecule type" value="Genomic_DNA"/>
</dbReference>
<accession>A0A5M3T5Z3</accession>
<dbReference type="GeneID" id="301685832"/>